<dbReference type="EMBL" id="MN865127">
    <property type="protein sequence ID" value="QJR97686.1"/>
    <property type="molecule type" value="Genomic_DNA"/>
</dbReference>
<dbReference type="RefSeq" id="WP_181726406.1">
    <property type="nucleotide sequence ID" value="NZ_JBBLMX010000022.1"/>
</dbReference>
<proteinExistence type="predicted"/>
<name>A0A6M4NLZ2_VIBAL</name>
<accession>A0A6M4NLZ2</accession>
<sequence length="196" mass="22563">MKVIENNTLNECAVCQQPTLTIVENGHQAKRYPLCDKHHSQIVYVRVIQVIHQSKFKRDGKTRKNVKVVDTRKSLVRFDFYFRELAVEDCGNYIWLGSKSGPSVQAVHVYPDKRDVTDYLLANPPFNAKGIQYRTIRKTNVWDRGDRNEIHLSNIPEHHYTKKGMSLNDAYALLVKRKAVVIQKVGVLGIFPSKVT</sequence>
<keyword evidence="1" id="KW-0614">Plasmid</keyword>
<organism evidence="1">
    <name type="scientific">Vibrio alginolyticus</name>
    <dbReference type="NCBI Taxonomy" id="663"/>
    <lineage>
        <taxon>Bacteria</taxon>
        <taxon>Pseudomonadati</taxon>
        <taxon>Pseudomonadota</taxon>
        <taxon>Gammaproteobacteria</taxon>
        <taxon>Vibrionales</taxon>
        <taxon>Vibrionaceae</taxon>
        <taxon>Vibrio</taxon>
    </lineage>
</organism>
<geneLocation type="plasmid" evidence="1">
    <name>pC1579</name>
</geneLocation>
<dbReference type="AlphaFoldDB" id="A0A6M4NLZ2"/>
<evidence type="ECO:0000313" key="1">
    <source>
        <dbReference type="EMBL" id="QJR97686.1"/>
    </source>
</evidence>
<protein>
    <submittedName>
        <fullName evidence="1">Uncharacterized protein</fullName>
    </submittedName>
</protein>
<reference evidence="1" key="1">
    <citation type="submission" date="2019-12" db="EMBL/GenBank/DDBJ databases">
        <title>Identification of a novel metallo-beta-lactamase in a foodborne Vibrio alginolyticus isolate from China.</title>
        <authorList>
            <person name="Zheng Z."/>
            <person name="Ye L."/>
            <person name="Chen S."/>
        </authorList>
    </citation>
    <scope>NUCLEOTIDE SEQUENCE</scope>
    <source>
        <strain evidence="1">C1579</strain>
        <plasmid evidence="1">pC1579</plasmid>
    </source>
</reference>